<dbReference type="InterPro" id="IPR025197">
    <property type="entry name" value="DUF4116"/>
</dbReference>
<feature type="region of interest" description="Disordered" evidence="1">
    <location>
        <begin position="702"/>
        <end position="728"/>
    </location>
</feature>
<accession>A0ABP0HAP5</accession>
<proteinExistence type="predicted"/>
<sequence length="736" mass="81949">MASVTETLEIFGKRLQSFDSCNAGCQVCAQLALEHGEAQDAMLWSQGASLYFDFDDLDDQETNMGGEPEVAISELKPSKTRLVDGVVNLKILAAMTGLEVCKLANTAISTPIRAIKERVERLEGTKLQMQKLVAVNGQVGQDDDLLADLLCDGPPQLLLVRSLPVWAGLLDEIERGEVELQDLDEGARNDFPLVLAAVRASQGRALEHASWALRGEKAIVLEAVKRNGLALRHAQMTLRADRDVVLTAVRDCPLALEHAAETVRRDRDVVVAALRISVKAAGGLSQELRQDQPFALELLRTFPGAWVYLAKELKDSRDFLLCALQQNGEVLRYAAGWHSDAEAALTAVQKASHAVHYVDSRLRQRGEFARAAVMVNPWAFEQLGSHHRGNLQLALAAARARPALAQFAGESIRNEVVYLIKKEQSEAVGAPQGYVEGPVWWTPEAFKPLVETTGQKAAPRRLEEAKQKYADDERDELARIELLEPKRFEVVRRLLIELKTDDQPMLLRRKQNRETKVAKGSQLSGPLGEKNRDKSIARVTRFQNRPGFLRWQVSNTLAIQFHLDKCPTTFAQAAELFKDHDVARLDMSFAPCTNLVLVTFYDVRVAQQVLKHVKPFGWPAREGMNDFRSVRLSISEFASLPQHDRGFERLKLFKGEVELDAVMKDIVRWCSALRDPQGPCGPCRLISEIDFAPVVPMPAAARAHSAEAPRMSPDLHNPPAQPPQMDGLNRLQQDFV</sequence>
<evidence type="ECO:0000313" key="4">
    <source>
        <dbReference type="Proteomes" id="UP001642464"/>
    </source>
</evidence>
<keyword evidence="4" id="KW-1185">Reference proteome</keyword>
<feature type="domain" description="DUF4116" evidence="2">
    <location>
        <begin position="294"/>
        <end position="334"/>
    </location>
</feature>
<evidence type="ECO:0000259" key="2">
    <source>
        <dbReference type="Pfam" id="PF13475"/>
    </source>
</evidence>
<reference evidence="3 4" key="1">
    <citation type="submission" date="2024-02" db="EMBL/GenBank/DDBJ databases">
        <authorList>
            <person name="Chen Y."/>
            <person name="Shah S."/>
            <person name="Dougan E. K."/>
            <person name="Thang M."/>
            <person name="Chan C."/>
        </authorList>
    </citation>
    <scope>NUCLEOTIDE SEQUENCE [LARGE SCALE GENOMIC DNA]</scope>
</reference>
<organism evidence="3 4">
    <name type="scientific">Durusdinium trenchii</name>
    <dbReference type="NCBI Taxonomy" id="1381693"/>
    <lineage>
        <taxon>Eukaryota</taxon>
        <taxon>Sar</taxon>
        <taxon>Alveolata</taxon>
        <taxon>Dinophyceae</taxon>
        <taxon>Suessiales</taxon>
        <taxon>Symbiodiniaceae</taxon>
        <taxon>Durusdinium</taxon>
    </lineage>
</organism>
<comment type="caution">
    <text evidence="3">The sequence shown here is derived from an EMBL/GenBank/DDBJ whole genome shotgun (WGS) entry which is preliminary data.</text>
</comment>
<feature type="domain" description="DUF4116" evidence="2">
    <location>
        <begin position="219"/>
        <end position="261"/>
    </location>
</feature>
<protein>
    <submittedName>
        <fullName evidence="3">Rsbr N terminal</fullName>
    </submittedName>
</protein>
<evidence type="ECO:0000256" key="1">
    <source>
        <dbReference type="SAM" id="MobiDB-lite"/>
    </source>
</evidence>
<dbReference type="Pfam" id="PF13475">
    <property type="entry name" value="DUF4116"/>
    <property type="match status" value="2"/>
</dbReference>
<dbReference type="EMBL" id="CAXAMM010000403">
    <property type="protein sequence ID" value="CAK8987267.1"/>
    <property type="molecule type" value="Genomic_DNA"/>
</dbReference>
<gene>
    <name evidence="3" type="ORF">SCF082_LOCUS901</name>
</gene>
<dbReference type="Proteomes" id="UP001642464">
    <property type="component" value="Unassembled WGS sequence"/>
</dbReference>
<name>A0ABP0HAP5_9DINO</name>
<evidence type="ECO:0000313" key="3">
    <source>
        <dbReference type="EMBL" id="CAK8987267.1"/>
    </source>
</evidence>